<dbReference type="Proteomes" id="UP001341281">
    <property type="component" value="Chromosome 07"/>
</dbReference>
<dbReference type="InterPro" id="IPR053090">
    <property type="entry name" value="Centromere_KNL-2_homolog"/>
</dbReference>
<evidence type="ECO:0000313" key="3">
    <source>
        <dbReference type="EMBL" id="WVZ84978.1"/>
    </source>
</evidence>
<feature type="region of interest" description="Disordered" evidence="1">
    <location>
        <begin position="217"/>
        <end position="240"/>
    </location>
</feature>
<feature type="region of interest" description="Disordered" evidence="1">
    <location>
        <begin position="276"/>
        <end position="298"/>
    </location>
</feature>
<evidence type="ECO:0000256" key="1">
    <source>
        <dbReference type="SAM" id="MobiDB-lite"/>
    </source>
</evidence>
<protein>
    <recommendedName>
        <fullName evidence="2">SANTA domain-containing protein</fullName>
    </recommendedName>
</protein>
<dbReference type="AlphaFoldDB" id="A0AAQ3U406"/>
<feature type="region of interest" description="Disordered" evidence="1">
    <location>
        <begin position="1"/>
        <end position="41"/>
    </location>
</feature>
<dbReference type="PANTHER" id="PTHR35311:SF10">
    <property type="entry name" value="OS04G0347900 PROTEIN"/>
    <property type="match status" value="1"/>
</dbReference>
<organism evidence="3 4">
    <name type="scientific">Paspalum notatum var. saurae</name>
    <dbReference type="NCBI Taxonomy" id="547442"/>
    <lineage>
        <taxon>Eukaryota</taxon>
        <taxon>Viridiplantae</taxon>
        <taxon>Streptophyta</taxon>
        <taxon>Embryophyta</taxon>
        <taxon>Tracheophyta</taxon>
        <taxon>Spermatophyta</taxon>
        <taxon>Magnoliopsida</taxon>
        <taxon>Liliopsida</taxon>
        <taxon>Poales</taxon>
        <taxon>Poaceae</taxon>
        <taxon>PACMAD clade</taxon>
        <taxon>Panicoideae</taxon>
        <taxon>Andropogonodae</taxon>
        <taxon>Paspaleae</taxon>
        <taxon>Paspalinae</taxon>
        <taxon>Paspalum</taxon>
    </lineage>
</organism>
<evidence type="ECO:0000313" key="4">
    <source>
        <dbReference type="Proteomes" id="UP001341281"/>
    </source>
</evidence>
<name>A0AAQ3U406_PASNO</name>
<gene>
    <name evidence="3" type="ORF">U9M48_031943</name>
</gene>
<feature type="domain" description="SANTA" evidence="2">
    <location>
        <begin position="50"/>
        <end position="137"/>
    </location>
</feature>
<keyword evidence="4" id="KW-1185">Reference proteome</keyword>
<proteinExistence type="predicted"/>
<dbReference type="EMBL" id="CP144751">
    <property type="protein sequence ID" value="WVZ84978.1"/>
    <property type="molecule type" value="Genomic_DNA"/>
</dbReference>
<dbReference type="Pfam" id="PF09133">
    <property type="entry name" value="SANTA"/>
    <property type="match status" value="1"/>
</dbReference>
<accession>A0AAQ3U406</accession>
<reference evidence="3 4" key="1">
    <citation type="submission" date="2024-02" db="EMBL/GenBank/DDBJ databases">
        <title>High-quality chromosome-scale genome assembly of Pensacola bahiagrass (Paspalum notatum Flugge var. saurae).</title>
        <authorList>
            <person name="Vega J.M."/>
            <person name="Podio M."/>
            <person name="Orjuela J."/>
            <person name="Siena L.A."/>
            <person name="Pessino S.C."/>
            <person name="Combes M.C."/>
            <person name="Mariac C."/>
            <person name="Albertini E."/>
            <person name="Pupilli F."/>
            <person name="Ortiz J.P.A."/>
            <person name="Leblanc O."/>
        </authorList>
    </citation>
    <scope>NUCLEOTIDE SEQUENCE [LARGE SCALE GENOMIC DNA]</scope>
    <source>
        <strain evidence="3">R1</strain>
        <tissue evidence="3">Leaf</tissue>
    </source>
</reference>
<sequence length="565" mass="61033">METPARNPLRREVPAWLLSPPSSRGAFPGTASPSAAADGDHAVSEHPCVPLFEWWLAKVEGNEQKIAVGGTFERNQTAQEFPPAPIAKRHDFCVLETEDGIILQIYGVLNISRTLDNGFSIKVCEKFLNGFPQFWQSCNLLYPKVTSSHTGCQPSSSDTNNPEVDSTKFYLEAFQLGKHLHLHGTSLISELLNRPKEFSLNLSNGATRFEEYTYDDDSAINENPAASNDDTGRHQAASSEVDNLEVDLTAGRERGHNDIDTNACSTLTVKSANDAGNEEADNAPMASTCNKRAPGAATNEDMPTSVCLDAHNYSYQSNGVPRLEEYTCIGGIAIDGKAAASNDDSEQYASVSNEVDRVEIDFIAGRRESGHDDIDTNAALAFTDSANVGGKEESSIAPPTSTGKTRSAPLVLLKVQDCHRKEMLDVQSSSHVSNGTPRFEEYTCNEDAAASGDSEREVNNVEVGIIAGSPLRGDHDDIATNVSSVPTVECSADAANEVLHDTPPIASKKTPVVYLRRQGSRRKHQLIASNEKAAVPPKKQRSACEKMLGATRSQVTRSPSPYAPL</sequence>
<evidence type="ECO:0000259" key="2">
    <source>
        <dbReference type="Pfam" id="PF09133"/>
    </source>
</evidence>
<dbReference type="PANTHER" id="PTHR35311">
    <property type="entry name" value="KINETOCHORE-ASSOCIATED PROTEIN KNL-2 HOMOLOG"/>
    <property type="match status" value="1"/>
</dbReference>
<feature type="compositionally biased region" description="Polar residues" evidence="1">
    <location>
        <begin position="220"/>
        <end position="229"/>
    </location>
</feature>
<dbReference type="InterPro" id="IPR015216">
    <property type="entry name" value="SANTA"/>
</dbReference>
<feature type="region of interest" description="Disordered" evidence="1">
    <location>
        <begin position="385"/>
        <end position="405"/>
    </location>
</feature>